<sequence length="196" mass="21442">MLNKSRFSVKDLVNAGMFSALIIGVFWCCGMIGFIPVLMPFVPFLGAFCSAPVFMLYTSRIDKPGMIGILGCLFMLVFSLSGHGLFVIPVVIVLSIISEIILYTGKYKSIIHARLAYTVFMASSAGPLVPIYISRESYRQYLIASNYGADFADKMLAVMPMWSFFPIVLAGCLGAYLGTGLGVKCLNKHFKKAGMI</sequence>
<keyword evidence="1" id="KW-1133">Transmembrane helix</keyword>
<dbReference type="RefSeq" id="WP_005540684.1">
    <property type="nucleotide sequence ID" value="NZ_JH378832.1"/>
</dbReference>
<feature type="transmembrane region" description="Helical" evidence="1">
    <location>
        <begin position="86"/>
        <end position="103"/>
    </location>
</feature>
<keyword evidence="1" id="KW-0472">Membrane</keyword>
<name>G5GI32_9FIRM</name>
<dbReference type="EMBL" id="ACZL01000021">
    <property type="protein sequence ID" value="EHI55507.1"/>
    <property type="molecule type" value="Genomic_DNA"/>
</dbReference>
<proteinExistence type="predicted"/>
<protein>
    <recommendedName>
        <fullName evidence="4">Energy-coupling factor transport system substrate-specific component</fullName>
    </recommendedName>
</protein>
<keyword evidence="3" id="KW-1185">Reference proteome</keyword>
<feature type="transmembrane region" description="Helical" evidence="1">
    <location>
        <begin position="164"/>
        <end position="186"/>
    </location>
</feature>
<organism evidence="2 3">
    <name type="scientific">Johnsonella ignava ATCC 51276</name>
    <dbReference type="NCBI Taxonomy" id="679200"/>
    <lineage>
        <taxon>Bacteria</taxon>
        <taxon>Bacillati</taxon>
        <taxon>Bacillota</taxon>
        <taxon>Clostridia</taxon>
        <taxon>Lachnospirales</taxon>
        <taxon>Lachnospiraceae</taxon>
        <taxon>Johnsonella</taxon>
    </lineage>
</organism>
<dbReference type="Pfam" id="PF09605">
    <property type="entry name" value="Trep_Strep"/>
    <property type="match status" value="1"/>
</dbReference>
<dbReference type="HOGENOM" id="CLU_093450_1_0_9"/>
<dbReference type="eggNOG" id="ENOG5030RIM">
    <property type="taxonomic scope" value="Bacteria"/>
</dbReference>
<comment type="caution">
    <text evidence="2">The sequence shown here is derived from an EMBL/GenBank/DDBJ whole genome shotgun (WGS) entry which is preliminary data.</text>
</comment>
<accession>G5GI32</accession>
<dbReference type="InterPro" id="IPR011733">
    <property type="entry name" value="CHP02185_IM"/>
</dbReference>
<evidence type="ECO:0000313" key="3">
    <source>
        <dbReference type="Proteomes" id="UP000003011"/>
    </source>
</evidence>
<reference evidence="2 3" key="1">
    <citation type="submission" date="2011-08" db="EMBL/GenBank/DDBJ databases">
        <title>The Genome Sequence of Johnsonella ignava ATCC 51276.</title>
        <authorList>
            <consortium name="The Broad Institute Genome Sequencing Platform"/>
            <person name="Earl A."/>
            <person name="Ward D."/>
            <person name="Feldgarden M."/>
            <person name="Gevers D."/>
            <person name="Izard J."/>
            <person name="Blanton J.M."/>
            <person name="Baranova O.V."/>
            <person name="Dewhirst F.E."/>
            <person name="Young S.K."/>
            <person name="Zeng Q."/>
            <person name="Gargeya S."/>
            <person name="Fitzgerald M."/>
            <person name="Haas B."/>
            <person name="Abouelleil A."/>
            <person name="Alvarado L."/>
            <person name="Arachchi H.M."/>
            <person name="Berlin A."/>
            <person name="Brown A."/>
            <person name="Chapman S.B."/>
            <person name="Chen Z."/>
            <person name="Dunbar C."/>
            <person name="Freedman E."/>
            <person name="Gearin G."/>
            <person name="Gellesch M."/>
            <person name="Goldberg J."/>
            <person name="Griggs A."/>
            <person name="Gujja S."/>
            <person name="Heiman D."/>
            <person name="Howarth C."/>
            <person name="Larson L."/>
            <person name="Lui A."/>
            <person name="MacDonald P.J.P."/>
            <person name="Montmayeur A."/>
            <person name="Murphy C."/>
            <person name="Neiman D."/>
            <person name="Pearson M."/>
            <person name="Priest M."/>
            <person name="Roberts A."/>
            <person name="Saif S."/>
            <person name="Shea T."/>
            <person name="Shenoy N."/>
            <person name="Sisk P."/>
            <person name="Stolte C."/>
            <person name="Sykes S."/>
            <person name="Wortman J."/>
            <person name="Nusbaum C."/>
            <person name="Birren B."/>
        </authorList>
    </citation>
    <scope>NUCLEOTIDE SEQUENCE [LARGE SCALE GENOMIC DNA]</scope>
    <source>
        <strain evidence="2 3">ATCC 51276</strain>
    </source>
</reference>
<feature type="transmembrane region" description="Helical" evidence="1">
    <location>
        <begin position="115"/>
        <end position="133"/>
    </location>
</feature>
<evidence type="ECO:0008006" key="4">
    <source>
        <dbReference type="Google" id="ProtNLM"/>
    </source>
</evidence>
<feature type="transmembrane region" description="Helical" evidence="1">
    <location>
        <begin position="64"/>
        <end position="80"/>
    </location>
</feature>
<dbReference type="OrthoDB" id="9781459at2"/>
<feature type="transmembrane region" description="Helical" evidence="1">
    <location>
        <begin position="41"/>
        <end position="57"/>
    </location>
</feature>
<evidence type="ECO:0000313" key="2">
    <source>
        <dbReference type="EMBL" id="EHI55507.1"/>
    </source>
</evidence>
<dbReference type="STRING" id="679200.HMPREF9333_01222"/>
<dbReference type="Proteomes" id="UP000003011">
    <property type="component" value="Unassembled WGS sequence"/>
</dbReference>
<dbReference type="AlphaFoldDB" id="G5GI32"/>
<gene>
    <name evidence="2" type="ORF">HMPREF9333_01222</name>
</gene>
<evidence type="ECO:0000256" key="1">
    <source>
        <dbReference type="SAM" id="Phobius"/>
    </source>
</evidence>
<dbReference type="NCBIfam" id="TIGR02185">
    <property type="entry name" value="Trep_Strep"/>
    <property type="match status" value="1"/>
</dbReference>
<feature type="transmembrane region" description="Helical" evidence="1">
    <location>
        <begin position="12"/>
        <end position="35"/>
    </location>
</feature>
<keyword evidence="1" id="KW-0812">Transmembrane</keyword>